<keyword evidence="2" id="KW-0808">Transferase</keyword>
<accession>A0A285UUC5</accession>
<dbReference type="Pfam" id="PF03808">
    <property type="entry name" value="Glyco_tran_WecG"/>
    <property type="match status" value="1"/>
</dbReference>
<evidence type="ECO:0000313" key="3">
    <source>
        <dbReference type="EMBL" id="SOC45409.1"/>
    </source>
</evidence>
<dbReference type="PANTHER" id="PTHR34136:SF1">
    <property type="entry name" value="UDP-N-ACETYL-D-MANNOSAMINURONIC ACID TRANSFERASE"/>
    <property type="match status" value="1"/>
</dbReference>
<proteinExistence type="predicted"/>
<dbReference type="RefSeq" id="WP_097141968.1">
    <property type="nucleotide sequence ID" value="NZ_OBQD01000015.1"/>
</dbReference>
<sequence>MNVQSRSTVIKASQRDILGLPVCDLDWAGAFDFVSGLAEMPIGQTTIAFLNANNANLMLRDDEYRSALERQIVLPDGHGVDIASQVFHGSSFPANLNGTDFVPALLTYMAKPKRVALIGAEQEVLQLAAQKFREHTPWHEFHAISDGFFDKKESDAVVERVRRLAPDILLVAMGTPVQEKWIDRYVSPGHARLVISVGALFDFVAGRVPRAPARMRKLRLEWLFRLAQEPNRLWYRYVVGNPVFLYHVARYKFGTLLGRNDNGA</sequence>
<dbReference type="Proteomes" id="UP000219167">
    <property type="component" value="Unassembled WGS sequence"/>
</dbReference>
<dbReference type="AlphaFoldDB" id="A0A285UUC5"/>
<reference evidence="3 4" key="1">
    <citation type="submission" date="2017-08" db="EMBL/GenBank/DDBJ databases">
        <authorList>
            <person name="de Groot N.N."/>
        </authorList>
    </citation>
    <scope>NUCLEOTIDE SEQUENCE [LARGE SCALE GENOMIC DNA]</scope>
    <source>
        <strain evidence="3 4">JC85</strain>
    </source>
</reference>
<protein>
    <submittedName>
        <fullName evidence="3">Exopolysaccharide biosynthesis WecB/TagA/CpsF family protein</fullName>
    </submittedName>
</protein>
<name>A0A285UUC5_9HYPH</name>
<dbReference type="GO" id="GO:0016758">
    <property type="term" value="F:hexosyltransferase activity"/>
    <property type="evidence" value="ECO:0007669"/>
    <property type="project" value="TreeGrafter"/>
</dbReference>
<dbReference type="NCBIfam" id="TIGR00696">
    <property type="entry name" value="wecG_tagA_cpsF"/>
    <property type="match status" value="1"/>
</dbReference>
<evidence type="ECO:0000256" key="2">
    <source>
        <dbReference type="ARBA" id="ARBA00022679"/>
    </source>
</evidence>
<evidence type="ECO:0000256" key="1">
    <source>
        <dbReference type="ARBA" id="ARBA00022676"/>
    </source>
</evidence>
<dbReference type="PANTHER" id="PTHR34136">
    <property type="match status" value="1"/>
</dbReference>
<dbReference type="CDD" id="cd06533">
    <property type="entry name" value="Glyco_transf_WecG_TagA"/>
    <property type="match status" value="1"/>
</dbReference>
<dbReference type="InterPro" id="IPR004629">
    <property type="entry name" value="WecG_TagA_CpsF"/>
</dbReference>
<dbReference type="OrthoDB" id="9771846at2"/>
<keyword evidence="4" id="KW-1185">Reference proteome</keyword>
<dbReference type="EMBL" id="OBQD01000015">
    <property type="protein sequence ID" value="SOC45409.1"/>
    <property type="molecule type" value="Genomic_DNA"/>
</dbReference>
<gene>
    <name evidence="3" type="ORF">SAMN05892877_11589</name>
</gene>
<organism evidence="3 4">
    <name type="scientific">Rhizobium subbaraonis</name>
    <dbReference type="NCBI Taxonomy" id="908946"/>
    <lineage>
        <taxon>Bacteria</taxon>
        <taxon>Pseudomonadati</taxon>
        <taxon>Pseudomonadota</taxon>
        <taxon>Alphaproteobacteria</taxon>
        <taxon>Hyphomicrobiales</taxon>
        <taxon>Rhizobiaceae</taxon>
        <taxon>Rhizobium/Agrobacterium group</taxon>
        <taxon>Rhizobium</taxon>
    </lineage>
</organism>
<evidence type="ECO:0000313" key="4">
    <source>
        <dbReference type="Proteomes" id="UP000219167"/>
    </source>
</evidence>
<keyword evidence="1" id="KW-0328">Glycosyltransferase</keyword>